<keyword evidence="1" id="KW-1133">Transmembrane helix</keyword>
<feature type="transmembrane region" description="Helical" evidence="1">
    <location>
        <begin position="629"/>
        <end position="649"/>
    </location>
</feature>
<gene>
    <name evidence="2" type="ORF">AFUS01_LOCUS36300</name>
</gene>
<organism evidence="2 3">
    <name type="scientific">Allacma fusca</name>
    <dbReference type="NCBI Taxonomy" id="39272"/>
    <lineage>
        <taxon>Eukaryota</taxon>
        <taxon>Metazoa</taxon>
        <taxon>Ecdysozoa</taxon>
        <taxon>Arthropoda</taxon>
        <taxon>Hexapoda</taxon>
        <taxon>Collembola</taxon>
        <taxon>Symphypleona</taxon>
        <taxon>Sminthuridae</taxon>
        <taxon>Allacma</taxon>
    </lineage>
</organism>
<accession>A0A8J2LPR3</accession>
<keyword evidence="1" id="KW-0812">Transmembrane</keyword>
<protein>
    <recommendedName>
        <fullName evidence="4">Gustatory receptor</fullName>
    </recommendedName>
</protein>
<keyword evidence="1" id="KW-0472">Membrane</keyword>
<evidence type="ECO:0000313" key="2">
    <source>
        <dbReference type="EMBL" id="CAG7826235.1"/>
    </source>
</evidence>
<feature type="transmembrane region" description="Helical" evidence="1">
    <location>
        <begin position="661"/>
        <end position="682"/>
    </location>
</feature>
<proteinExistence type="predicted"/>
<feature type="transmembrane region" description="Helical" evidence="1">
    <location>
        <begin position="82"/>
        <end position="100"/>
    </location>
</feature>
<comment type="caution">
    <text evidence="2">The sequence shown here is derived from an EMBL/GenBank/DDBJ whole genome shotgun (WGS) entry which is preliminary data.</text>
</comment>
<dbReference type="AlphaFoldDB" id="A0A8J2LPR3"/>
<feature type="transmembrane region" description="Helical" evidence="1">
    <location>
        <begin position="426"/>
        <end position="451"/>
    </location>
</feature>
<feature type="transmembrane region" description="Helical" evidence="1">
    <location>
        <begin position="739"/>
        <end position="759"/>
    </location>
</feature>
<feature type="transmembrane region" description="Helical" evidence="1">
    <location>
        <begin position="281"/>
        <end position="301"/>
    </location>
</feature>
<keyword evidence="3" id="KW-1185">Reference proteome</keyword>
<feature type="transmembrane region" description="Helical" evidence="1">
    <location>
        <begin position="51"/>
        <end position="70"/>
    </location>
</feature>
<feature type="transmembrane region" description="Helical" evidence="1">
    <location>
        <begin position="393"/>
        <end position="414"/>
    </location>
</feature>
<sequence length="761" mass="86593">MLNKNCKESYTEDLPVNVVLHRIKYNALMLICPFSVNYDANSNRFILKTSVVRKVTVISLTALSTVYIFWKSVTSSYSNPTPIMGLFSITLYTCWFYSHLASTYVMICHGDKVVDTFNQMQKVTDILREHKLQLLPRICKWAPWAFTVLLSMYVFLDAFGLNLQIDDVGVKSLIPSLPRYKPGSVKESYNDTCVEFPCIPSDFMGASITVLFFFANIYVTAVIQSTNCIVAEYAVGTWILVRAFTNYLQQPLGSTSYHYKQKMLDILDEISVLYDMINDTWGNSIAVCCLGWLPLYVLKLVRIFAGWRHNFQYIYIYHIFTLISIYVPAASANSRIQGMSKWLKRLQKHDGSVSLTGLNLTEESKFNNRVHLLLHDIGSPGIGIRGQVFTVTYALLGEVIVITLAVLTTAYIFWKSVTSSYSNTTPIMGLFNITLYTCWFFSHLVSTYILICHGDKVVDTFNQMQKVTDILREHKLQLLPTICKWAPWAFTVLLSMYVCLDGLGLNLQIDDVGVKSLLPSMPRYKPGSLKESYNDTCLEFPCIPGDIMGATITVLFFFANIYETVIIQGTHCMVADYSVGTWILVRAYTNYLQQPLGSTSYHYKQNMLDILDEISVLYDMVNDTWGTSIALCCLGWLPLFVLKLVRISVYTGWKQHFQYVYFYHVFTLICIYIPAASANSRIQGMSRWLKRLQKHDESVSLTGLSLTEELKFNNRIQLLLHDIGSPGIGIRGKVFTVTYALLGEVLGLIITYTVILLQFNP</sequence>
<feature type="transmembrane region" description="Helical" evidence="1">
    <location>
        <begin position="203"/>
        <end position="223"/>
    </location>
</feature>
<evidence type="ECO:0000256" key="1">
    <source>
        <dbReference type="SAM" id="Phobius"/>
    </source>
</evidence>
<reference evidence="2" key="1">
    <citation type="submission" date="2021-06" db="EMBL/GenBank/DDBJ databases">
        <authorList>
            <person name="Hodson N. C."/>
            <person name="Mongue J. A."/>
            <person name="Jaron S. K."/>
        </authorList>
    </citation>
    <scope>NUCLEOTIDE SEQUENCE</scope>
</reference>
<feature type="transmembrane region" description="Helical" evidence="1">
    <location>
        <begin position="313"/>
        <end position="332"/>
    </location>
</feature>
<evidence type="ECO:0000313" key="3">
    <source>
        <dbReference type="Proteomes" id="UP000708208"/>
    </source>
</evidence>
<feature type="transmembrane region" description="Helical" evidence="1">
    <location>
        <begin position="138"/>
        <end position="156"/>
    </location>
</feature>
<dbReference type="EMBL" id="CAJVCH010539122">
    <property type="protein sequence ID" value="CAG7826235.1"/>
    <property type="molecule type" value="Genomic_DNA"/>
</dbReference>
<evidence type="ECO:0008006" key="4">
    <source>
        <dbReference type="Google" id="ProtNLM"/>
    </source>
</evidence>
<name>A0A8J2LPR3_9HEXA</name>
<dbReference type="Proteomes" id="UP000708208">
    <property type="component" value="Unassembled WGS sequence"/>
</dbReference>